<dbReference type="Proteomes" id="UP000056322">
    <property type="component" value="Chromosome 1"/>
</dbReference>
<feature type="site" description="Important for substrate specificity" evidence="3">
    <location>
        <position position="225"/>
    </location>
</feature>
<dbReference type="PANTHER" id="PTHR42679">
    <property type="entry name" value="S-METHYL-5'-THIOADENOSINE PHOSPHORYLASE"/>
    <property type="match status" value="1"/>
</dbReference>
<protein>
    <recommendedName>
        <fullName evidence="3">Probable 6-oxopurine nucleoside phosphorylase</fullName>
        <ecNumber evidence="3">2.4.2.1</ecNumber>
    </recommendedName>
    <alternativeName>
        <fullName evidence="3">Purine nucleoside phosphorylase</fullName>
        <shortName evidence="3">PNP</shortName>
    </alternativeName>
</protein>
<dbReference type="GO" id="GO:0006166">
    <property type="term" value="P:purine ribonucleoside salvage"/>
    <property type="evidence" value="ECO:0007669"/>
    <property type="project" value="UniProtKB-UniRule"/>
</dbReference>
<gene>
    <name evidence="5" type="ORF">BN1209_0791</name>
</gene>
<dbReference type="OrthoDB" id="1523230at2"/>
<dbReference type="RefSeq" id="WP_045751052.1">
    <property type="nucleotide sequence ID" value="NZ_LN794158.1"/>
</dbReference>
<comment type="similarity">
    <text evidence="3">Belongs to the PNP/MTAP phosphorylase family. MTAP subfamily.</text>
</comment>
<reference evidence="6" key="1">
    <citation type="submission" date="2014-12" db="EMBL/GenBank/DDBJ databases">
        <authorList>
            <person name="Salcher M.M."/>
        </authorList>
    </citation>
    <scope>NUCLEOTIDE SEQUENCE [LARGE SCALE GENOMIC DNA]</scope>
    <source>
        <strain evidence="6">MMS-10A-171</strain>
    </source>
</reference>
<dbReference type="HOGENOM" id="CLU_054456_0_2_4"/>
<keyword evidence="2 3" id="KW-0808">Transferase</keyword>
<dbReference type="InterPro" id="IPR035994">
    <property type="entry name" value="Nucleoside_phosphorylase_sf"/>
</dbReference>
<evidence type="ECO:0000259" key="4">
    <source>
        <dbReference type="Pfam" id="PF01048"/>
    </source>
</evidence>
<comment type="subunit">
    <text evidence="3">Homohexamer. Dimer of a homotrimer.</text>
</comment>
<comment type="caution">
    <text evidence="3">Lacks conserved residue(s) required for the propagation of feature annotation.</text>
</comment>
<evidence type="ECO:0000256" key="3">
    <source>
        <dbReference type="HAMAP-Rule" id="MF_01963"/>
    </source>
</evidence>
<dbReference type="AlphaFoldDB" id="A0A0B7IU98"/>
<feature type="domain" description="Nucleoside phosphorylase" evidence="4">
    <location>
        <begin position="2"/>
        <end position="227"/>
    </location>
</feature>
<keyword evidence="1 3" id="KW-0328">Glycosyltransferase</keyword>
<dbReference type="STRING" id="1581680.BN1209_0791"/>
<feature type="binding site" evidence="3">
    <location>
        <position position="187"/>
    </location>
    <ligand>
        <name>substrate</name>
    </ligand>
</feature>
<feature type="binding site" evidence="3">
    <location>
        <begin position="50"/>
        <end position="51"/>
    </location>
    <ligand>
        <name>phosphate</name>
        <dbReference type="ChEBI" id="CHEBI:43474"/>
    </ligand>
</feature>
<organism evidence="5 6">
    <name type="scientific">Candidatus Methylopumilus turicensis</name>
    <dbReference type="NCBI Taxonomy" id="1581680"/>
    <lineage>
        <taxon>Bacteria</taxon>
        <taxon>Pseudomonadati</taxon>
        <taxon>Pseudomonadota</taxon>
        <taxon>Betaproteobacteria</taxon>
        <taxon>Nitrosomonadales</taxon>
        <taxon>Methylophilaceae</taxon>
        <taxon>Candidatus Methylopumilus</taxon>
    </lineage>
</organism>
<dbReference type="UniPathway" id="UPA00606"/>
<comment type="miscellaneous">
    <text evidence="3">Although this enzyme belongs to the family of MTA phosphorylases based on sequence homology, it has been shown that conserved amino acid substitutions in the substrate binding pocket convert the substrate specificity of this enzyme from 6-aminopurines to 6-oxopurines.</text>
</comment>
<evidence type="ECO:0000256" key="1">
    <source>
        <dbReference type="ARBA" id="ARBA00022676"/>
    </source>
</evidence>
<dbReference type="GO" id="GO:0017061">
    <property type="term" value="F:S-methyl-5-thioadenosine phosphorylase activity"/>
    <property type="evidence" value="ECO:0007669"/>
    <property type="project" value="InterPro"/>
</dbReference>
<feature type="binding site" evidence="3">
    <location>
        <position position="188"/>
    </location>
    <ligand>
        <name>phosphate</name>
        <dbReference type="ChEBI" id="CHEBI:43474"/>
    </ligand>
</feature>
<dbReference type="CDD" id="cd09010">
    <property type="entry name" value="MTAP_SsMTAPII_like_MTIP"/>
    <property type="match status" value="1"/>
</dbReference>
<dbReference type="GO" id="GO:0005829">
    <property type="term" value="C:cytosol"/>
    <property type="evidence" value="ECO:0007669"/>
    <property type="project" value="TreeGrafter"/>
</dbReference>
<dbReference type="InterPro" id="IPR000845">
    <property type="entry name" value="Nucleoside_phosphorylase_d"/>
</dbReference>
<keyword evidence="3" id="KW-0660">Purine salvage</keyword>
<proteinExistence type="inferred from homology"/>
<dbReference type="InterPro" id="IPR010044">
    <property type="entry name" value="MTAP"/>
</dbReference>
<dbReference type="SUPFAM" id="SSF53167">
    <property type="entry name" value="Purine and uridine phosphorylases"/>
    <property type="match status" value="1"/>
</dbReference>
<evidence type="ECO:0000313" key="6">
    <source>
        <dbReference type="Proteomes" id="UP000056322"/>
    </source>
</evidence>
<dbReference type="GO" id="GO:0019509">
    <property type="term" value="P:L-methionine salvage from methylthioadenosine"/>
    <property type="evidence" value="ECO:0007669"/>
    <property type="project" value="TreeGrafter"/>
</dbReference>
<comment type="catalytic activity">
    <reaction evidence="3">
        <text>a purine D-ribonucleoside + phosphate = a purine nucleobase + alpha-D-ribose 1-phosphate</text>
        <dbReference type="Rhea" id="RHEA:19805"/>
        <dbReference type="ChEBI" id="CHEBI:26386"/>
        <dbReference type="ChEBI" id="CHEBI:43474"/>
        <dbReference type="ChEBI" id="CHEBI:57720"/>
        <dbReference type="ChEBI" id="CHEBI:142355"/>
        <dbReference type="EC" id="2.4.2.1"/>
    </reaction>
</comment>
<dbReference type="HAMAP" id="MF_01963">
    <property type="entry name" value="MTAP"/>
    <property type="match status" value="1"/>
</dbReference>
<accession>A0A0B7IU98</accession>
<feature type="binding site" evidence="3">
    <location>
        <begin position="211"/>
        <end position="213"/>
    </location>
    <ligand>
        <name>substrate</name>
    </ligand>
</feature>
<comment type="function">
    <text evidence="3">Purine nucleoside phosphorylase which is highly specific for 6-oxopurine nucleosides. Cleaves guanosine or inosine to respective bases and sugar-1-phosphate molecules. Involved in purine salvage.</text>
</comment>
<name>A0A0B7IU98_9PROT</name>
<dbReference type="KEGG" id="mbac:BN1209_0791"/>
<dbReference type="Gene3D" id="3.40.50.1580">
    <property type="entry name" value="Nucleoside phosphorylase domain"/>
    <property type="match status" value="1"/>
</dbReference>
<feature type="binding site" evidence="3">
    <location>
        <position position="8"/>
    </location>
    <ligand>
        <name>phosphate</name>
        <dbReference type="ChEBI" id="CHEBI:43474"/>
    </ligand>
</feature>
<sequence>MLGIIGGTGLAALTDLQIGRRQIVRTPYGEASGPLTFGEIAGKPVVFLPRHGNGHTIAPHMINYRANIWALHAQGVKDIVAIATVGGIADTLGPGTIALPSQLIDYTHSRKSTFFDGMSENGFNQVKHIDFTLPYDEKLRALCLKAAGLVGEQLVDGGVYATSQGPRLETAAEINRFDRDGATMVGMTGMPEAALARELEIRYAAICPVANHAAGRGDSLHAIKYEEMSDLLHLTMGRVRGIIQKLVALYGD</sequence>
<comment type="pathway">
    <text evidence="3">Purine metabolism; purine nucleoside salvage.</text>
</comment>
<evidence type="ECO:0000313" key="5">
    <source>
        <dbReference type="EMBL" id="CEN55834.1"/>
    </source>
</evidence>
<dbReference type="Pfam" id="PF01048">
    <property type="entry name" value="PNP_UDP_1"/>
    <property type="match status" value="1"/>
</dbReference>
<dbReference type="PANTHER" id="PTHR42679:SF2">
    <property type="entry name" value="S-METHYL-5'-THIOADENOSINE PHOSPHORYLASE"/>
    <property type="match status" value="1"/>
</dbReference>
<keyword evidence="6" id="KW-1185">Reference proteome</keyword>
<evidence type="ECO:0000256" key="2">
    <source>
        <dbReference type="ARBA" id="ARBA00022679"/>
    </source>
</evidence>
<feature type="site" description="Important for substrate specificity" evidence="3">
    <location>
        <position position="169"/>
    </location>
</feature>
<dbReference type="EC" id="2.4.2.1" evidence="3"/>
<dbReference type="EMBL" id="LN794158">
    <property type="protein sequence ID" value="CEN55834.1"/>
    <property type="molecule type" value="Genomic_DNA"/>
</dbReference>
<dbReference type="NCBIfam" id="NF006599">
    <property type="entry name" value="PRK09136.1"/>
    <property type="match status" value="1"/>
</dbReference>